<protein>
    <submittedName>
        <fullName evidence="1">Uncharacterized protein</fullName>
    </submittedName>
</protein>
<dbReference type="EMBL" id="QZCE01000002">
    <property type="protein sequence ID" value="NEZ63614.1"/>
    <property type="molecule type" value="Genomic_DNA"/>
</dbReference>
<dbReference type="AlphaFoldDB" id="A0A6M0S521"/>
<gene>
    <name evidence="1" type="ORF">D0962_12610</name>
</gene>
<dbReference type="SUPFAM" id="SSF54637">
    <property type="entry name" value="Thioesterase/thiol ester dehydrase-isomerase"/>
    <property type="match status" value="2"/>
</dbReference>
<evidence type="ECO:0000313" key="2">
    <source>
        <dbReference type="Proteomes" id="UP000473574"/>
    </source>
</evidence>
<dbReference type="Proteomes" id="UP000473574">
    <property type="component" value="Unassembled WGS sequence"/>
</dbReference>
<organism evidence="1 2">
    <name type="scientific">Adonisia turfae CCMR0082</name>
    <dbReference type="NCBI Taxonomy" id="2304604"/>
    <lineage>
        <taxon>Bacteria</taxon>
        <taxon>Bacillati</taxon>
        <taxon>Cyanobacteriota</taxon>
        <taxon>Adonisia</taxon>
        <taxon>Adonisia turfae</taxon>
    </lineage>
</organism>
<accession>A0A6M0S521</accession>
<dbReference type="InterPro" id="IPR029069">
    <property type="entry name" value="HotDog_dom_sf"/>
</dbReference>
<dbReference type="CDD" id="cd00586">
    <property type="entry name" value="4HBT"/>
    <property type="match status" value="1"/>
</dbReference>
<reference evidence="1 2" key="1">
    <citation type="journal article" date="2020" name="Microb. Ecol.">
        <title>Ecogenomics of the Marine Benthic Filamentous Cyanobacterium Adonisia.</title>
        <authorList>
            <person name="Walter J.M."/>
            <person name="Coutinho F.H."/>
            <person name="Leomil L."/>
            <person name="Hargreaves P.I."/>
            <person name="Campeao M.E."/>
            <person name="Vieira V.V."/>
            <person name="Silva B.S."/>
            <person name="Fistarol G.O."/>
            <person name="Salomon P.S."/>
            <person name="Sawabe T."/>
            <person name="Mino S."/>
            <person name="Hosokawa M."/>
            <person name="Miyashita H."/>
            <person name="Maruyama F."/>
            <person name="van Verk M.C."/>
            <person name="Dutilh B.E."/>
            <person name="Thompson C.C."/>
            <person name="Thompson F.L."/>
        </authorList>
    </citation>
    <scope>NUCLEOTIDE SEQUENCE [LARGE SCALE GENOMIC DNA]</scope>
    <source>
        <strain evidence="1 2">CCMR0082</strain>
    </source>
</reference>
<dbReference type="Pfam" id="PF13279">
    <property type="entry name" value="4HBT_2"/>
    <property type="match status" value="1"/>
</dbReference>
<dbReference type="Gene3D" id="3.10.129.10">
    <property type="entry name" value="Hotdog Thioesterase"/>
    <property type="match status" value="2"/>
</dbReference>
<proteinExistence type="predicted"/>
<sequence>MGHELKTKSSYVEQVATLQLKKRTSEAKIQWLDSGKPIVVGLEDIHQSVDISLSHDDSLCLCVAGVGSQGCDLAPINNRKFDDWLALLGKARKSLLEILTTRYSDPLDVAGTRVWAAIEALRKASQLVDFELEIDKHDKDSVVFKGSSSESQLYVLTFPIKLTRGKPRIVALIVPEPKLNQSQLSPGNNYLEYNSDIYCLGTVVNSQSNFFYVKFPISYRQVANFSQTVYFSNFFSWIEHVRDLALLPIRKTLGEQLATGDWGMVTNFAEIDILGEAGLDDKIESRIWIGNVSGRQNATVDFNYDWLKVNPNDKKERIALGKLQMTWVKLTKNAAPQPMPLPKFLAEFIERVPNYYIPESCPESFRDISKGKRLYETSSGPNTRHLLAEQSFSTSLEDTDAIGNINFQNYYIFQGRMRDEFFQSIIPEYYRRDIHKGEFRCLQSKVDFLREAMPFDRIEVKMYLQSVCERTVNLIFEYFRSLPNGTREKLAIGRQEAIWLIPDGNGESISASMPLKVKTALLDSVQ</sequence>
<comment type="caution">
    <text evidence="1">The sequence shown here is derived from an EMBL/GenBank/DDBJ whole genome shotgun (WGS) entry which is preliminary data.</text>
</comment>
<name>A0A6M0S521_9CYAN</name>
<dbReference type="RefSeq" id="WP_163663269.1">
    <property type="nucleotide sequence ID" value="NZ_QZCE01000002.1"/>
</dbReference>
<evidence type="ECO:0000313" key="1">
    <source>
        <dbReference type="EMBL" id="NEZ63614.1"/>
    </source>
</evidence>